<organism evidence="1 3">
    <name type="scientific">Mycena citricolor</name>
    <dbReference type="NCBI Taxonomy" id="2018698"/>
    <lineage>
        <taxon>Eukaryota</taxon>
        <taxon>Fungi</taxon>
        <taxon>Dikarya</taxon>
        <taxon>Basidiomycota</taxon>
        <taxon>Agaricomycotina</taxon>
        <taxon>Agaricomycetes</taxon>
        <taxon>Agaricomycetidae</taxon>
        <taxon>Agaricales</taxon>
        <taxon>Marasmiineae</taxon>
        <taxon>Mycenaceae</taxon>
        <taxon>Mycena</taxon>
    </lineage>
</organism>
<accession>A0AAD2HEJ1</accession>
<name>A0AAD2HEJ1_9AGAR</name>
<evidence type="ECO:0000313" key="3">
    <source>
        <dbReference type="Proteomes" id="UP001295794"/>
    </source>
</evidence>
<evidence type="ECO:0000313" key="2">
    <source>
        <dbReference type="EMBL" id="CAK5276625.1"/>
    </source>
</evidence>
<keyword evidence="3" id="KW-1185">Reference proteome</keyword>
<dbReference type="Proteomes" id="UP001295794">
    <property type="component" value="Unassembled WGS sequence"/>
</dbReference>
<protein>
    <submittedName>
        <fullName evidence="1">Uncharacterized protein</fullName>
    </submittedName>
</protein>
<reference evidence="1" key="1">
    <citation type="submission" date="2023-11" db="EMBL/GenBank/DDBJ databases">
        <authorList>
            <person name="De Vega J J."/>
            <person name="De Vega J J."/>
        </authorList>
    </citation>
    <scope>NUCLEOTIDE SEQUENCE</scope>
</reference>
<dbReference type="EMBL" id="CAVNYO010000411">
    <property type="protein sequence ID" value="CAK5276625.1"/>
    <property type="molecule type" value="Genomic_DNA"/>
</dbReference>
<dbReference type="EMBL" id="CAVNYO010000402">
    <property type="protein sequence ID" value="CAK5274386.1"/>
    <property type="molecule type" value="Genomic_DNA"/>
</dbReference>
<proteinExistence type="predicted"/>
<evidence type="ECO:0000313" key="1">
    <source>
        <dbReference type="EMBL" id="CAK5274386.1"/>
    </source>
</evidence>
<sequence>MKPRPTRAFLVLFGNFAQCRWNYFQSASNVAGRVFSQTVCLLSFHSHVAED</sequence>
<gene>
    <name evidence="1" type="ORF">MYCIT1_LOCUS21562</name>
    <name evidence="2" type="ORF">MYCIT1_LOCUS25041</name>
</gene>
<comment type="caution">
    <text evidence="1">The sequence shown here is derived from an EMBL/GenBank/DDBJ whole genome shotgun (WGS) entry which is preliminary data.</text>
</comment>
<feature type="non-terminal residue" evidence="1">
    <location>
        <position position="51"/>
    </location>
</feature>
<dbReference type="AlphaFoldDB" id="A0AAD2HEJ1"/>